<protein>
    <submittedName>
        <fullName evidence="5">Pentatricopeptide repeat-containing-like protein</fullName>
    </submittedName>
</protein>
<dbReference type="Pfam" id="PF14432">
    <property type="entry name" value="DYW_deaminase"/>
    <property type="match status" value="1"/>
</dbReference>
<dbReference type="GO" id="GO:0003729">
    <property type="term" value="F:mRNA binding"/>
    <property type="evidence" value="ECO:0007669"/>
    <property type="project" value="UniProtKB-ARBA"/>
</dbReference>
<dbReference type="GO" id="GO:0008270">
    <property type="term" value="F:zinc ion binding"/>
    <property type="evidence" value="ECO:0007669"/>
    <property type="project" value="InterPro"/>
</dbReference>
<dbReference type="InterPro" id="IPR046960">
    <property type="entry name" value="PPR_At4g14850-like_plant"/>
</dbReference>
<dbReference type="InterPro" id="IPR032867">
    <property type="entry name" value="DYW_dom"/>
</dbReference>
<dbReference type="NCBIfam" id="TIGR00756">
    <property type="entry name" value="PPR"/>
    <property type="match status" value="3"/>
</dbReference>
<dbReference type="PANTHER" id="PTHR47926">
    <property type="entry name" value="PENTATRICOPEPTIDE REPEAT-CONTAINING PROTEIN"/>
    <property type="match status" value="1"/>
</dbReference>
<dbReference type="Pfam" id="PF20430">
    <property type="entry name" value="Eplus_motif"/>
    <property type="match status" value="1"/>
</dbReference>
<dbReference type="STRING" id="337451.A0A443PCH5"/>
<dbReference type="InterPro" id="IPR046849">
    <property type="entry name" value="E2_motif"/>
</dbReference>
<gene>
    <name evidence="5" type="ORF">CKAN_01747000</name>
</gene>
<dbReference type="Proteomes" id="UP000283530">
    <property type="component" value="Unassembled WGS sequence"/>
</dbReference>
<organism evidence="5 6">
    <name type="scientific">Cinnamomum micranthum f. kanehirae</name>
    <dbReference type="NCBI Taxonomy" id="337451"/>
    <lineage>
        <taxon>Eukaryota</taxon>
        <taxon>Viridiplantae</taxon>
        <taxon>Streptophyta</taxon>
        <taxon>Embryophyta</taxon>
        <taxon>Tracheophyta</taxon>
        <taxon>Spermatophyta</taxon>
        <taxon>Magnoliopsida</taxon>
        <taxon>Magnoliidae</taxon>
        <taxon>Laurales</taxon>
        <taxon>Lauraceae</taxon>
        <taxon>Cinnamomum</taxon>
    </lineage>
</organism>
<dbReference type="InterPro" id="IPR011990">
    <property type="entry name" value="TPR-like_helical_dom_sf"/>
</dbReference>
<evidence type="ECO:0000259" key="4">
    <source>
        <dbReference type="Pfam" id="PF14432"/>
    </source>
</evidence>
<dbReference type="Pfam" id="PF13041">
    <property type="entry name" value="PPR_2"/>
    <property type="match status" value="1"/>
</dbReference>
<evidence type="ECO:0000256" key="1">
    <source>
        <dbReference type="ARBA" id="ARBA00006643"/>
    </source>
</evidence>
<proteinExistence type="inferred from homology"/>
<feature type="repeat" description="PPR" evidence="3">
    <location>
        <begin position="38"/>
        <end position="72"/>
    </location>
</feature>
<feature type="domain" description="DYW" evidence="4">
    <location>
        <begin position="332"/>
        <end position="404"/>
    </location>
</feature>
<dbReference type="OrthoDB" id="185373at2759"/>
<dbReference type="FunFam" id="1.25.40.10:FF:000690">
    <property type="entry name" value="Pentatricopeptide repeat-containing protein"/>
    <property type="match status" value="1"/>
</dbReference>
<dbReference type="FunFam" id="1.25.40.10:FF:000031">
    <property type="entry name" value="Pentatricopeptide repeat-containing protein mitochondrial"/>
    <property type="match status" value="1"/>
</dbReference>
<dbReference type="AlphaFoldDB" id="A0A443PCH5"/>
<sequence length="450" mass="50666">MHGCSNDVFVDAALVDMYAKCGCVEDARLIFDKMLVRDLVCWTCMISRYVHNGYDGETLEFFDLMRRSDVKPNRVSLLSVLLACGHLGALRNVIDIYAKYGSLDLAQYMFDQTGGEDVVCWSAMIACYGAHGLGRKAVNIFNQMIDDGVKPNAVSFICLLSACSHSGLLEEGRRYFESMNKHYRIMLKLNHYACMVGRLGQARLLLEAEELILRMPLEPDPSIWSFLLSACRIHGNIDLGARVTDRIFQLDPTQSGYYVLLSNIYAAKSRWDEVQKVKELMVGRGVNKMQGFSLIEFNNYVYKFGVSDRSHPQSDKIYSFLEELAAPMRHLGYVPLKDFALHDVEDEMKETALSHHSERLAITFGLLNTSANTPIRFIKNLRNCGDCHNAIKFISKIVNSSLCVLQEVTGVQALTVEQDVLGGRMVANKLRAKSMAMVLILRLAISSFFV</sequence>
<reference evidence="5 6" key="1">
    <citation type="journal article" date="2019" name="Nat. Plants">
        <title>Stout camphor tree genome fills gaps in understanding of flowering plant genome evolution.</title>
        <authorList>
            <person name="Chaw S.M."/>
            <person name="Liu Y.C."/>
            <person name="Wu Y.W."/>
            <person name="Wang H.Y."/>
            <person name="Lin C.I."/>
            <person name="Wu C.S."/>
            <person name="Ke H.M."/>
            <person name="Chang L.Y."/>
            <person name="Hsu C.Y."/>
            <person name="Yang H.T."/>
            <person name="Sudianto E."/>
            <person name="Hsu M.H."/>
            <person name="Wu K.P."/>
            <person name="Wang L.N."/>
            <person name="Leebens-Mack J.H."/>
            <person name="Tsai I.J."/>
        </authorList>
    </citation>
    <scope>NUCLEOTIDE SEQUENCE [LARGE SCALE GENOMIC DNA]</scope>
    <source>
        <strain evidence="6">cv. Chaw 1501</strain>
        <tissue evidence="5">Young leaves</tissue>
    </source>
</reference>
<dbReference type="PANTHER" id="PTHR47926:SF500">
    <property type="entry name" value="REPEAT-CONTAINING PROTEIN, PUTATIVE-RELATED"/>
    <property type="match status" value="1"/>
</dbReference>
<dbReference type="PROSITE" id="PS51375">
    <property type="entry name" value="PPR"/>
    <property type="match status" value="2"/>
</dbReference>
<dbReference type="EMBL" id="QPKB01000007">
    <property type="protein sequence ID" value="RWR88460.1"/>
    <property type="molecule type" value="Genomic_DNA"/>
</dbReference>
<evidence type="ECO:0000256" key="2">
    <source>
        <dbReference type="ARBA" id="ARBA00022737"/>
    </source>
</evidence>
<dbReference type="Gene3D" id="1.25.40.10">
    <property type="entry name" value="Tetratricopeptide repeat domain"/>
    <property type="match status" value="2"/>
</dbReference>
<dbReference type="Pfam" id="PF20431">
    <property type="entry name" value="E_motif"/>
    <property type="match status" value="1"/>
</dbReference>
<accession>A0A443PCH5</accession>
<comment type="similarity">
    <text evidence="1">Belongs to the PPR family. PCMP-H subfamily.</text>
</comment>
<comment type="caution">
    <text evidence="5">The sequence shown here is derived from an EMBL/GenBank/DDBJ whole genome shotgun (WGS) entry which is preliminary data.</text>
</comment>
<dbReference type="Pfam" id="PF01535">
    <property type="entry name" value="PPR"/>
    <property type="match status" value="2"/>
</dbReference>
<keyword evidence="6" id="KW-1185">Reference proteome</keyword>
<dbReference type="InterPro" id="IPR002885">
    <property type="entry name" value="PPR_rpt"/>
</dbReference>
<evidence type="ECO:0000313" key="5">
    <source>
        <dbReference type="EMBL" id="RWR88460.1"/>
    </source>
</evidence>
<keyword evidence="2" id="KW-0677">Repeat</keyword>
<name>A0A443PCH5_9MAGN</name>
<evidence type="ECO:0000256" key="3">
    <source>
        <dbReference type="PROSITE-ProRule" id="PRU00708"/>
    </source>
</evidence>
<dbReference type="InterPro" id="IPR046848">
    <property type="entry name" value="E_motif"/>
</dbReference>
<evidence type="ECO:0000313" key="6">
    <source>
        <dbReference type="Proteomes" id="UP000283530"/>
    </source>
</evidence>
<feature type="repeat" description="PPR" evidence="3">
    <location>
        <begin position="117"/>
        <end position="151"/>
    </location>
</feature>
<dbReference type="GO" id="GO:0009451">
    <property type="term" value="P:RNA modification"/>
    <property type="evidence" value="ECO:0007669"/>
    <property type="project" value="InterPro"/>
</dbReference>